<keyword evidence="1" id="KW-0732">Signal</keyword>
<evidence type="ECO:0000313" key="2">
    <source>
        <dbReference type="EMBL" id="TJZ83327.1"/>
    </source>
</evidence>
<name>A0A4U0QNB8_9RHOB</name>
<dbReference type="OrthoDB" id="7066380at2"/>
<feature type="signal peptide" evidence="1">
    <location>
        <begin position="1"/>
        <end position="22"/>
    </location>
</feature>
<gene>
    <name evidence="2" type="ORF">FA740_12750</name>
</gene>
<accession>A0A4U0QNB8</accession>
<sequence length="184" mass="19169">MKIKAFFTTSVLAALVASASSAQDAVSPDAAPTLRATLYVASGSARADGPFENDDPPFAIGIMAQAPDSRLIFGADLGREGTFLDSTWRQNEAVKQGTSVNLLVGANLLDAGAWKADAAALLGVRTASADCADSYLGYQCYADTPPSTEYEANFGALVTVTYSRMTLGIRATGESTQIVAGLRF</sequence>
<dbReference type="Proteomes" id="UP000306223">
    <property type="component" value="Unassembled WGS sequence"/>
</dbReference>
<dbReference type="RefSeq" id="WP_136857162.1">
    <property type="nucleotide sequence ID" value="NZ_SUNH01000017.1"/>
</dbReference>
<evidence type="ECO:0000256" key="1">
    <source>
        <dbReference type="SAM" id="SignalP"/>
    </source>
</evidence>
<dbReference type="AlphaFoldDB" id="A0A4U0QNB8"/>
<evidence type="ECO:0008006" key="4">
    <source>
        <dbReference type="Google" id="ProtNLM"/>
    </source>
</evidence>
<reference evidence="2 3" key="1">
    <citation type="submission" date="2019-04" db="EMBL/GenBank/DDBJ databases">
        <authorList>
            <person name="Li J."/>
        </authorList>
    </citation>
    <scope>NUCLEOTIDE SEQUENCE [LARGE SCALE GENOMIC DNA]</scope>
    <source>
        <strain evidence="2 3">CCTCC AB2016182</strain>
    </source>
</reference>
<feature type="chain" id="PRO_5020447956" description="Porin family protein" evidence="1">
    <location>
        <begin position="23"/>
        <end position="184"/>
    </location>
</feature>
<proteinExistence type="predicted"/>
<organism evidence="2 3">
    <name type="scientific">Paracoccus hibiscisoli</name>
    <dbReference type="NCBI Taxonomy" id="2023261"/>
    <lineage>
        <taxon>Bacteria</taxon>
        <taxon>Pseudomonadati</taxon>
        <taxon>Pseudomonadota</taxon>
        <taxon>Alphaproteobacteria</taxon>
        <taxon>Rhodobacterales</taxon>
        <taxon>Paracoccaceae</taxon>
        <taxon>Paracoccus</taxon>
    </lineage>
</organism>
<comment type="caution">
    <text evidence="2">The sequence shown here is derived from an EMBL/GenBank/DDBJ whole genome shotgun (WGS) entry which is preliminary data.</text>
</comment>
<keyword evidence="3" id="KW-1185">Reference proteome</keyword>
<protein>
    <recommendedName>
        <fullName evidence="4">Porin family protein</fullName>
    </recommendedName>
</protein>
<dbReference type="EMBL" id="SUNH01000017">
    <property type="protein sequence ID" value="TJZ83327.1"/>
    <property type="molecule type" value="Genomic_DNA"/>
</dbReference>
<evidence type="ECO:0000313" key="3">
    <source>
        <dbReference type="Proteomes" id="UP000306223"/>
    </source>
</evidence>